<evidence type="ECO:0000256" key="5">
    <source>
        <dbReference type="ARBA" id="ARBA00022840"/>
    </source>
</evidence>
<dbReference type="PANTHER" id="PTHR24345">
    <property type="entry name" value="SERINE/THREONINE-PROTEIN KINASE PLK"/>
    <property type="match status" value="1"/>
</dbReference>
<evidence type="ECO:0000259" key="7">
    <source>
        <dbReference type="PROSITE" id="PS50011"/>
    </source>
</evidence>
<dbReference type="InterPro" id="IPR000719">
    <property type="entry name" value="Prot_kinase_dom"/>
</dbReference>
<comment type="caution">
    <text evidence="8">The sequence shown here is derived from an EMBL/GenBank/DDBJ whole genome shotgun (WGS) entry which is preliminary data.</text>
</comment>
<dbReference type="SUPFAM" id="SSF48371">
    <property type="entry name" value="ARM repeat"/>
    <property type="match status" value="1"/>
</dbReference>
<feature type="compositionally biased region" description="Low complexity" evidence="6">
    <location>
        <begin position="558"/>
        <end position="571"/>
    </location>
</feature>
<sequence>NIKGQNILLHCPPGSGRVIVKIADIGILQAHKQPVTQAKRKSALTVTYMPPEVVIGNDEQNTASDDKIDVWSFGILLHQLVFHRFPFKSTNLNTILMFMFSKNLERPPQMKDDVLWDLLTKLLAFDRKDRISAAEALNHEFFTGEQANDEVSEEAKNLAVAAQIAKKYSNKSVTQYDTNALYILPLPEINQYLSFDFDADNAQIQQQIIKPSPFKKKIVQQNQAGNPFVGALTLTSQPSIQELAKNANKQQESSQSSQSSLQQSEKQKKDNSAEIPTEQKAPVAQKSPIPKSPDFRVTQVQQIQPNQDSTSSQSKGTKQTQQEKPLQQEELSNISDDITDFFVQVHQDTGETSKPLVLSELVQQTPEDIKETKQPQVLSEETQQSQQEKPKQDQKAQKQEAIIKLSQEIIKLSQELIKPSTSEQGRQPQPSSNDAQTTESFFQGFQQLAEPSKQAPQQAELSEQFPQQTSEFYQQIQLQSENSELGQQITERSDQAVSPQTFFKIIVEPPAAFESQEELTLQQLQQQKSPSLATSHLPFQFFSQISSSLQQDKLTSDQQTGSKQQNIQQSQKQKHDSTSPTQTAINSASSSIDIQSPSSEDMQQSPSQQQISHSQKSSQDLSQQSKKRGKKKSVSRVSSKQEMSPSKVRSKVDANSAQTSPQVKQSSSQSSLLWDSENPLTKTTSKSNFSPYWSTTSMQRSMSMQQSQYWPSMKDLQVPQTPRMSYSMQYSSSILMETPQSQSQYQSQRQIQQVSSQQQLIASIYEPTVVEKIVINEESKKLADLLRTPLKGNKDKKISIQKQQEYELQLFIDQFKDREDVKGRQDAFNAGVSQELLNIFEKRDLALITPPYIEAFMCILIPYPWNLREKIYLKNQPYSGLFRLTEHKDIEVVRLAVRSIGCFLVCTLNAIGDTDPNPHFSTLLSLSGIKKLFSLFKKTKDKQTKDIVSICIGRAFHAVKIPDRDTQVEVITHLKSILSDPDRWTRDASKFALTYLASNGSNYELIMSGIDLKAITEELRTEYEGTDDWKQVLQNRQEGYCNLLVALTQGGKDDEFRKLIISSGVVEAILFIFETRDLPLITLPYVDVIQNLTLSSGDIDLLLYSNKPYPYLLRLLDHADNDIINYAINTITSILLSELKAAPSVEERPHFETMQAYNGMEKLYVLFKRDDVIIRAKNKAAICIGRMYKRDPIPEEMRADIIDHLKGLVGDDDRWAGAEATIALTDLAHDPENHEEVLAGIDFEQIAGELRQPVAGDEKQKKKILQRQQALSNILNIILQSPKDGICRAFIESDIVGSFFHVFDNYDLQAITMTFIITFQLFVDSCDNKELQVLVSKKPYAHLFRLLNHTSYKLIFRVINVIFTILMCGTKTTTTASPHPHFAAVQEFKGIDQLYKLFKRIEAEKLLRDKVGICLCLLFRAQEVPKKLSVKIFPILKALSQDPDKSNQIFAKNVLNGLAKNQVNKAEIEKGGFKIPK</sequence>
<keyword evidence="4" id="KW-0418">Kinase</keyword>
<organism evidence="8 9">
    <name type="scientific">Streblomastix strix</name>
    <dbReference type="NCBI Taxonomy" id="222440"/>
    <lineage>
        <taxon>Eukaryota</taxon>
        <taxon>Metamonada</taxon>
        <taxon>Preaxostyla</taxon>
        <taxon>Oxymonadida</taxon>
        <taxon>Streblomastigidae</taxon>
        <taxon>Streblomastix</taxon>
    </lineage>
</organism>
<feature type="non-terminal residue" evidence="8">
    <location>
        <position position="1"/>
    </location>
</feature>
<dbReference type="Gene3D" id="1.10.510.10">
    <property type="entry name" value="Transferase(Phosphotransferase) domain 1"/>
    <property type="match status" value="1"/>
</dbReference>
<evidence type="ECO:0000256" key="6">
    <source>
        <dbReference type="SAM" id="MobiDB-lite"/>
    </source>
</evidence>
<proteinExistence type="predicted"/>
<feature type="compositionally biased region" description="Low complexity" evidence="6">
    <location>
        <begin position="658"/>
        <end position="671"/>
    </location>
</feature>
<dbReference type="Proteomes" id="UP000324800">
    <property type="component" value="Unassembled WGS sequence"/>
</dbReference>
<evidence type="ECO:0000256" key="2">
    <source>
        <dbReference type="ARBA" id="ARBA00022679"/>
    </source>
</evidence>
<evidence type="ECO:0000256" key="3">
    <source>
        <dbReference type="ARBA" id="ARBA00022741"/>
    </source>
</evidence>
<feature type="compositionally biased region" description="Low complexity" evidence="6">
    <location>
        <begin position="249"/>
        <end position="264"/>
    </location>
</feature>
<feature type="region of interest" description="Disordered" evidence="6">
    <location>
        <begin position="414"/>
        <end position="468"/>
    </location>
</feature>
<feature type="compositionally biased region" description="Polar residues" evidence="6">
    <location>
        <begin position="298"/>
        <end position="308"/>
    </location>
</feature>
<dbReference type="InterPro" id="IPR016024">
    <property type="entry name" value="ARM-type_fold"/>
</dbReference>
<feature type="compositionally biased region" description="Basic and acidic residues" evidence="6">
    <location>
        <begin position="388"/>
        <end position="398"/>
    </location>
</feature>
<feature type="compositionally biased region" description="Polar residues" evidence="6">
    <location>
        <begin position="454"/>
        <end position="468"/>
    </location>
</feature>
<evidence type="ECO:0000313" key="8">
    <source>
        <dbReference type="EMBL" id="KAA6399232.1"/>
    </source>
</evidence>
<feature type="compositionally biased region" description="Low complexity" evidence="6">
    <location>
        <begin position="585"/>
        <end position="624"/>
    </location>
</feature>
<evidence type="ECO:0000256" key="1">
    <source>
        <dbReference type="ARBA" id="ARBA00022527"/>
    </source>
</evidence>
<feature type="compositionally biased region" description="Polar residues" evidence="6">
    <location>
        <begin position="678"/>
        <end position="692"/>
    </location>
</feature>
<keyword evidence="1" id="KW-0723">Serine/threonine-protein kinase</keyword>
<accession>A0A5J4WXE8</accession>
<feature type="region of interest" description="Disordered" evidence="6">
    <location>
        <begin position="350"/>
        <end position="400"/>
    </location>
</feature>
<gene>
    <name evidence="8" type="ORF">EZS28_005242</name>
</gene>
<dbReference type="EMBL" id="SNRW01000793">
    <property type="protein sequence ID" value="KAA6399232.1"/>
    <property type="molecule type" value="Genomic_DNA"/>
</dbReference>
<dbReference type="OrthoDB" id="4062651at2759"/>
<keyword evidence="2" id="KW-0808">Transferase</keyword>
<dbReference type="Pfam" id="PF00069">
    <property type="entry name" value="Pkinase"/>
    <property type="match status" value="1"/>
</dbReference>
<dbReference type="SMART" id="SM00220">
    <property type="entry name" value="S_TKc"/>
    <property type="match status" value="1"/>
</dbReference>
<keyword evidence="3" id="KW-0547">Nucleotide-binding</keyword>
<evidence type="ECO:0000313" key="9">
    <source>
        <dbReference type="Proteomes" id="UP000324800"/>
    </source>
</evidence>
<keyword evidence="5" id="KW-0067">ATP-binding</keyword>
<dbReference type="SUPFAM" id="SSF56112">
    <property type="entry name" value="Protein kinase-like (PK-like)"/>
    <property type="match status" value="1"/>
</dbReference>
<reference evidence="8 9" key="1">
    <citation type="submission" date="2019-03" db="EMBL/GenBank/DDBJ databases">
        <title>Single cell metagenomics reveals metabolic interactions within the superorganism composed of flagellate Streblomastix strix and complex community of Bacteroidetes bacteria on its surface.</title>
        <authorList>
            <person name="Treitli S.C."/>
            <person name="Kolisko M."/>
            <person name="Husnik F."/>
            <person name="Keeling P."/>
            <person name="Hampl V."/>
        </authorList>
    </citation>
    <scope>NUCLEOTIDE SEQUENCE [LARGE SCALE GENOMIC DNA]</scope>
    <source>
        <strain evidence="8">ST1C</strain>
    </source>
</reference>
<feature type="domain" description="Protein kinase" evidence="7">
    <location>
        <begin position="1"/>
        <end position="142"/>
    </location>
</feature>
<dbReference type="GO" id="GO:0004674">
    <property type="term" value="F:protein serine/threonine kinase activity"/>
    <property type="evidence" value="ECO:0007669"/>
    <property type="project" value="UniProtKB-KW"/>
</dbReference>
<dbReference type="InterPro" id="IPR011009">
    <property type="entry name" value="Kinase-like_dom_sf"/>
</dbReference>
<protein>
    <recommendedName>
        <fullName evidence="7">Protein kinase domain-containing protein</fullName>
    </recommendedName>
</protein>
<feature type="compositionally biased region" description="Polar residues" evidence="6">
    <location>
        <begin position="419"/>
        <end position="446"/>
    </location>
</feature>
<dbReference type="Gene3D" id="1.25.10.10">
    <property type="entry name" value="Leucine-rich Repeat Variant"/>
    <property type="match status" value="1"/>
</dbReference>
<name>A0A5J4WXE8_9EUKA</name>
<dbReference type="GO" id="GO:0005634">
    <property type="term" value="C:nucleus"/>
    <property type="evidence" value="ECO:0007669"/>
    <property type="project" value="TreeGrafter"/>
</dbReference>
<dbReference type="InterPro" id="IPR011989">
    <property type="entry name" value="ARM-like"/>
</dbReference>
<dbReference type="PROSITE" id="PS50011">
    <property type="entry name" value="PROTEIN_KINASE_DOM"/>
    <property type="match status" value="1"/>
</dbReference>
<dbReference type="PANTHER" id="PTHR24345:SF0">
    <property type="entry name" value="CELL CYCLE SERINE_THREONINE-PROTEIN KINASE CDC5_MSD2"/>
    <property type="match status" value="1"/>
</dbReference>
<feature type="compositionally biased region" description="Basic residues" evidence="6">
    <location>
        <begin position="625"/>
        <end position="634"/>
    </location>
</feature>
<feature type="region of interest" description="Disordered" evidence="6">
    <location>
        <begin position="548"/>
        <end position="692"/>
    </location>
</feature>
<feature type="compositionally biased region" description="Low complexity" evidence="6">
    <location>
        <begin position="309"/>
        <end position="324"/>
    </location>
</feature>
<dbReference type="GO" id="GO:0005524">
    <property type="term" value="F:ATP binding"/>
    <property type="evidence" value="ECO:0007669"/>
    <property type="project" value="UniProtKB-KW"/>
</dbReference>
<evidence type="ECO:0000256" key="4">
    <source>
        <dbReference type="ARBA" id="ARBA00022777"/>
    </source>
</evidence>
<feature type="region of interest" description="Disordered" evidence="6">
    <location>
        <begin position="243"/>
        <end position="328"/>
    </location>
</feature>